<name>A0ABU3S428_9HYPH</name>
<protein>
    <submittedName>
        <fullName evidence="1">NUDIX hydrolase</fullName>
    </submittedName>
</protein>
<dbReference type="GO" id="GO:0016787">
    <property type="term" value="F:hydrolase activity"/>
    <property type="evidence" value="ECO:0007669"/>
    <property type="project" value="UniProtKB-KW"/>
</dbReference>
<evidence type="ECO:0000313" key="1">
    <source>
        <dbReference type="EMBL" id="MDU0339545.1"/>
    </source>
</evidence>
<dbReference type="InterPro" id="IPR015797">
    <property type="entry name" value="NUDIX_hydrolase-like_dom_sf"/>
</dbReference>
<sequence length="240" mass="25929">MNGVEDGSIVALRRVEARVEPYDWSFATERADEVAEYWAKVSAGKPTMFNGRILLQHRAAIEDGVFQAGYFGADYAAFLAWLGLGLPAPAIRNGFAMAALRAADGAFLLGRMGGHTANAGRVYFAAGTPDHEDVLPDGSVDLAGSATRELCEETGLSLDEVVVEQSWDAVIVPGRVAFMRPVRIDLPAEAARALMLERIAAQQEPELSDIVIVRNLAECAGFDMPPFMIAYLAHIFGRQS</sequence>
<accession>A0ABU3S428</accession>
<proteinExistence type="predicted"/>
<dbReference type="RefSeq" id="WP_316017448.1">
    <property type="nucleotide sequence ID" value="NZ_JAWDID010000007.1"/>
</dbReference>
<keyword evidence="2" id="KW-1185">Reference proteome</keyword>
<dbReference type="SUPFAM" id="SSF55811">
    <property type="entry name" value="Nudix"/>
    <property type="match status" value="1"/>
</dbReference>
<dbReference type="Gene3D" id="3.90.79.10">
    <property type="entry name" value="Nucleoside Triphosphate Pyrophosphohydrolase"/>
    <property type="match status" value="1"/>
</dbReference>
<comment type="caution">
    <text evidence="1">The sequence shown here is derived from an EMBL/GenBank/DDBJ whole genome shotgun (WGS) entry which is preliminary data.</text>
</comment>
<keyword evidence="1" id="KW-0378">Hydrolase</keyword>
<evidence type="ECO:0000313" key="2">
    <source>
        <dbReference type="Proteomes" id="UP001254257"/>
    </source>
</evidence>
<reference evidence="1 2" key="1">
    <citation type="submission" date="2023-09" db="EMBL/GenBank/DDBJ databases">
        <title>Whole genome shotgun sequencing (WGS) of Bosea sp. ZW T0_25, isolated from stored onions (Allium cepa).</title>
        <authorList>
            <person name="Stoll D.A."/>
            <person name="Huch M."/>
        </authorList>
    </citation>
    <scope>NUCLEOTIDE SEQUENCE [LARGE SCALE GENOMIC DNA]</scope>
    <source>
        <strain evidence="1 2">ZW T0_25</strain>
    </source>
</reference>
<dbReference type="EMBL" id="JAWDID010000007">
    <property type="protein sequence ID" value="MDU0339545.1"/>
    <property type="molecule type" value="Genomic_DNA"/>
</dbReference>
<organism evidence="1 2">
    <name type="scientific">Bosea rubneri</name>
    <dbReference type="NCBI Taxonomy" id="3075434"/>
    <lineage>
        <taxon>Bacteria</taxon>
        <taxon>Pseudomonadati</taxon>
        <taxon>Pseudomonadota</taxon>
        <taxon>Alphaproteobacteria</taxon>
        <taxon>Hyphomicrobiales</taxon>
        <taxon>Boseaceae</taxon>
        <taxon>Bosea</taxon>
    </lineage>
</organism>
<gene>
    <name evidence="1" type="ORF">RKE40_06620</name>
</gene>
<dbReference type="Proteomes" id="UP001254257">
    <property type="component" value="Unassembled WGS sequence"/>
</dbReference>